<protein>
    <submittedName>
        <fullName evidence="1">Uncharacterized protein</fullName>
    </submittedName>
</protein>
<keyword evidence="2" id="KW-1185">Reference proteome</keyword>
<gene>
    <name evidence="1" type="ORF">X975_04936</name>
</gene>
<evidence type="ECO:0000313" key="1">
    <source>
        <dbReference type="EMBL" id="KFM67329.1"/>
    </source>
</evidence>
<dbReference type="AlphaFoldDB" id="A0A087TQE0"/>
<sequence length="71" mass="8184">MIWAGVKLDDRTSLHALDKGFQTSVRYREEILEPYVRLFRGAVGPGLLLMRNNICPHMAQLVLNSWKLRTS</sequence>
<evidence type="ECO:0000313" key="2">
    <source>
        <dbReference type="Proteomes" id="UP000054359"/>
    </source>
</evidence>
<dbReference type="EMBL" id="KK116286">
    <property type="protein sequence ID" value="KFM67329.1"/>
    <property type="molecule type" value="Genomic_DNA"/>
</dbReference>
<dbReference type="OrthoDB" id="6426120at2759"/>
<feature type="non-terminal residue" evidence="1">
    <location>
        <position position="71"/>
    </location>
</feature>
<proteinExistence type="predicted"/>
<name>A0A087TQE0_STEMI</name>
<reference evidence="1 2" key="1">
    <citation type="submission" date="2013-11" db="EMBL/GenBank/DDBJ databases">
        <title>Genome sequencing of Stegodyphus mimosarum.</title>
        <authorList>
            <person name="Bechsgaard J."/>
        </authorList>
    </citation>
    <scope>NUCLEOTIDE SEQUENCE [LARGE SCALE GENOMIC DNA]</scope>
</reference>
<accession>A0A087TQE0</accession>
<dbReference type="Proteomes" id="UP000054359">
    <property type="component" value="Unassembled WGS sequence"/>
</dbReference>
<organism evidence="1 2">
    <name type="scientific">Stegodyphus mimosarum</name>
    <name type="common">African social velvet spider</name>
    <dbReference type="NCBI Taxonomy" id="407821"/>
    <lineage>
        <taxon>Eukaryota</taxon>
        <taxon>Metazoa</taxon>
        <taxon>Ecdysozoa</taxon>
        <taxon>Arthropoda</taxon>
        <taxon>Chelicerata</taxon>
        <taxon>Arachnida</taxon>
        <taxon>Araneae</taxon>
        <taxon>Araneomorphae</taxon>
        <taxon>Entelegynae</taxon>
        <taxon>Eresoidea</taxon>
        <taxon>Eresidae</taxon>
        <taxon>Stegodyphus</taxon>
    </lineage>
</organism>